<sequence length="58" mass="6386">MRTHNKISHELLDYVADADAHTKLSDVAYSTDLREIVKVGHMIDRHKEKAPAAGTASA</sequence>
<dbReference type="EMBL" id="FOTY01000051">
    <property type="protein sequence ID" value="SFM44266.1"/>
    <property type="molecule type" value="Genomic_DNA"/>
</dbReference>
<gene>
    <name evidence="1" type="ORF">SAMN04488054_15115</name>
</gene>
<reference evidence="1 2" key="1">
    <citation type="submission" date="2016-10" db="EMBL/GenBank/DDBJ databases">
        <authorList>
            <person name="de Groot N.N."/>
        </authorList>
    </citation>
    <scope>NUCLEOTIDE SEQUENCE [LARGE SCALE GENOMIC DNA]</scope>
    <source>
        <strain evidence="1 2">CGMCC 1.6134</strain>
    </source>
</reference>
<evidence type="ECO:0000313" key="1">
    <source>
        <dbReference type="EMBL" id="SFM44266.1"/>
    </source>
</evidence>
<dbReference type="RefSeq" id="WP_177195624.1">
    <property type="nucleotide sequence ID" value="NZ_FOTY01000051.1"/>
</dbReference>
<dbReference type="STRING" id="266892.SAMN04488054_15115"/>
<keyword evidence="2" id="KW-1185">Reference proteome</keyword>
<proteinExistence type="predicted"/>
<accession>A0A1I4QX44</accession>
<organism evidence="1 2">
    <name type="scientific">Salibacterium qingdaonense</name>
    <dbReference type="NCBI Taxonomy" id="266892"/>
    <lineage>
        <taxon>Bacteria</taxon>
        <taxon>Bacillati</taxon>
        <taxon>Bacillota</taxon>
        <taxon>Bacilli</taxon>
        <taxon>Bacillales</taxon>
        <taxon>Bacillaceae</taxon>
    </lineage>
</organism>
<evidence type="ECO:0000313" key="2">
    <source>
        <dbReference type="Proteomes" id="UP000199668"/>
    </source>
</evidence>
<dbReference type="AlphaFoldDB" id="A0A1I4QX44"/>
<dbReference type="Proteomes" id="UP000199668">
    <property type="component" value="Unassembled WGS sequence"/>
</dbReference>
<protein>
    <submittedName>
        <fullName evidence="1">Uncharacterized protein</fullName>
    </submittedName>
</protein>
<name>A0A1I4QX44_9BACI</name>